<dbReference type="Proteomes" id="UP001501523">
    <property type="component" value="Unassembled WGS sequence"/>
</dbReference>
<protein>
    <recommendedName>
        <fullName evidence="3">DUF1364 family protein</fullName>
    </recommendedName>
</protein>
<name>A0ABP3U3U0_9GAMM</name>
<gene>
    <name evidence="1" type="ORF">GCM10009105_31800</name>
</gene>
<proteinExistence type="predicted"/>
<evidence type="ECO:0000313" key="1">
    <source>
        <dbReference type="EMBL" id="GAA0721463.1"/>
    </source>
</evidence>
<sequence length="93" mass="10170">MTAAADRKWFAAVASLESCVLCGCAGQQVAHRNEGRGMGQKSDAHMTAYLCASCHHEIDNGRELGRDERRALMDRAIVRTHDALIKSGRLTLT</sequence>
<keyword evidence="2" id="KW-1185">Reference proteome</keyword>
<accession>A0ABP3U3U0</accession>
<dbReference type="EMBL" id="BAAAEU010000024">
    <property type="protein sequence ID" value="GAA0721463.1"/>
    <property type="molecule type" value="Genomic_DNA"/>
</dbReference>
<evidence type="ECO:0000313" key="2">
    <source>
        <dbReference type="Proteomes" id="UP001501523"/>
    </source>
</evidence>
<evidence type="ECO:0008006" key="3">
    <source>
        <dbReference type="Google" id="ProtNLM"/>
    </source>
</evidence>
<reference evidence="2" key="1">
    <citation type="journal article" date="2019" name="Int. J. Syst. Evol. Microbiol.">
        <title>The Global Catalogue of Microorganisms (GCM) 10K type strain sequencing project: providing services to taxonomists for standard genome sequencing and annotation.</title>
        <authorList>
            <consortium name="The Broad Institute Genomics Platform"/>
            <consortium name="The Broad Institute Genome Sequencing Center for Infectious Disease"/>
            <person name="Wu L."/>
            <person name="Ma J."/>
        </authorList>
    </citation>
    <scope>NUCLEOTIDE SEQUENCE [LARGE SCALE GENOMIC DNA]</scope>
    <source>
        <strain evidence="2">JCM 15421</strain>
    </source>
</reference>
<organism evidence="1 2">
    <name type="scientific">Dokdonella soli</name>
    <dbReference type="NCBI Taxonomy" id="529810"/>
    <lineage>
        <taxon>Bacteria</taxon>
        <taxon>Pseudomonadati</taxon>
        <taxon>Pseudomonadota</taxon>
        <taxon>Gammaproteobacteria</taxon>
        <taxon>Lysobacterales</taxon>
        <taxon>Rhodanobacteraceae</taxon>
        <taxon>Dokdonella</taxon>
    </lineage>
</organism>
<comment type="caution">
    <text evidence="1">The sequence shown here is derived from an EMBL/GenBank/DDBJ whole genome shotgun (WGS) entry which is preliminary data.</text>
</comment>
<dbReference type="Gene3D" id="3.30.50.20">
    <property type="entry name" value="prophage-derive protein ybcO"/>
    <property type="match status" value="1"/>
</dbReference>